<dbReference type="Proteomes" id="UP000267096">
    <property type="component" value="Unassembled WGS sequence"/>
</dbReference>
<dbReference type="WBParaSite" id="ASIM_0001693601-mRNA-1">
    <property type="protein sequence ID" value="ASIM_0001693601-mRNA-1"/>
    <property type="gene ID" value="ASIM_0001693601"/>
</dbReference>
<reference evidence="2 3" key="2">
    <citation type="submission" date="2018-11" db="EMBL/GenBank/DDBJ databases">
        <authorList>
            <consortium name="Pathogen Informatics"/>
        </authorList>
    </citation>
    <scope>NUCLEOTIDE SEQUENCE [LARGE SCALE GENOMIC DNA]</scope>
</reference>
<accession>A0A0M3K7J5</accession>
<evidence type="ECO:0000313" key="4">
    <source>
        <dbReference type="WBParaSite" id="ASIM_0001693601-mRNA-1"/>
    </source>
</evidence>
<evidence type="ECO:0000313" key="3">
    <source>
        <dbReference type="Proteomes" id="UP000267096"/>
    </source>
</evidence>
<dbReference type="OrthoDB" id="5841829at2759"/>
<feature type="region of interest" description="Disordered" evidence="1">
    <location>
        <begin position="541"/>
        <end position="619"/>
    </location>
</feature>
<dbReference type="PANTHER" id="PTHR21713">
    <property type="entry name" value="NASCENT POLYPEPTIDE ASSOCIATED COMPLEX ALPHA SUBUNIT-RELATED"/>
    <property type="match status" value="1"/>
</dbReference>
<sequence>ETNKRTEVNRIVQSVAKCTHQGKWNIPIPHLIYFCNDYDVSQILLQDTPTSAERPITQITLNTPSENHAQYRQRQQRNQYSAAESTPGFFVSASVRADSDDNDDVDDDNDDTLETVASEQEDARNRNLEKTRKKRISKLKLEILKLKRKHAITMAHKKHLPNLSSLPLRKRRMLCKYRKSCYSSDQHPLETLYRTTLQQLATPREVCLAIQQNAHHYAAGQQHQAPAPSHSGEPLNDLALKVFCKYRKSCYEQVLGVSYDERVKKAAQKARKTHRVLTAKNTMMAYGTKVRKKRTLKEIAEIALKHADEREKRGAQRPKPKMAIVEKKLNELEEKRIKQLKCKYRKSCYETGIVSIVQQQPHYHGLVSDLYEFMIEYIPLPSMLATNETTAAENVTTSDKDEEYKKKLFCKYRKSCYATKVKPLIGAEEKFNYLHMVVKQEAEIPIQMKCHYRKSCYETGIVPTLRWSKPKEEDKTEVKMPWKEMPRSVAELKVRCHYRKSCYLQHAGEQTYLEHMEKAGEIPEPEQWIEVEKQIQQAKLPMNHAPTEDDTVKPKVQQEPKESEVKIEGGEEETVKPKTVSKRRKQKARKEPSTVDEEKQEPSSEVSDEETEEAIPTAAKPHRKYSIIASENKTPPVHGHHKYHPLRHHLEQIKLQRKHARMMAKRKHIIITQLTVPQQKLLCKYRKSCYETGVLPLQVAPKVEREPCDETETKELSEAEIKILCKYRKSCYDEIGAQYEQEQYEASAKKHRTLLSGRGKLHLVHVHKKRSVKEIAEIALERIDKRIEKVAQLSKPKMAIVEKKLSEADRDMRRRLECKYRRSCYETGEKPKIDFGDNWFMRMYRFIVRHVHTPGEESIANVSFAQLDDDHKKLYCKYRKTCYESGIKPFIDHEERFTYRYVIHKEEAAIPLEIMCHYRKSCYETGIVPDLRTAPHYLSEIEQPASPPVKKLVETILQLKVHCKYRKSCYVNITKEYPEIKHLLPTPPPPPPPKKRVVIPASKLASKKAAKAPQLEPEPTSTKPPKIVAEMAEQEELGGVPEEKQLEENVTSAEEKLPEVEDVAGEKQLEENITLADEKMPEEVAEKEMPATKKRAKPQKLKPTAPKPDERLEKKPKIAVDKKRKVAAEAEVPPESTPPPSKTIKKQKPIEKKEKTKPVNVTTTEKLKKAKPAKMETKKEKEVEKKPEGKEQKKEEPQKRVKTDEKPATPAPIKEIKKEEPKAKKVKPVESVTTQEPVVVQMVTDTQQVEEEIQNETKPVEAVQEKPFVKIPENVTKVRRPFEIRKKPQLSVPHREIRYIPPPPDESEIVEKKPTIKEVHIEGVLDTLEEKLRCKYRKSCYHNRTLPHPFEGFKIKHITKKEEQHQPLKYRCKFRKSCYESGVLPPIGDTFTVQHLVVVKDEHKPIALRCKYRKSCYETGEVPKIDQQYHIVTAIKNLLSEFYAETEEIRREMSEEERKLTCKYRKSCYATGKLPQIEVETIKTIADTMKESELSVHLRCKYRKSCYANYGIPVKDSKRTRKGAEAVIEQQPTPTSGKEQVKVRVTGDERAKLLEGAGTAEELAALDEEEQQQQRGKKSAKKGKKSAEKMKQPPVDEKEAKYMQIAVPPVVTTRAKPLSAAKKLKCKYRLPCYDGVPLHKLIYQPPQKPELAIKQFKRADGRPCTIYHLSCRRMAGLPIKERAPIGPNGRRLCRKKPKVEKATPI</sequence>
<feature type="compositionally biased region" description="Basic and acidic residues" evidence="1">
    <location>
        <begin position="546"/>
        <end position="576"/>
    </location>
</feature>
<feature type="region of interest" description="Disordered" evidence="1">
    <location>
        <begin position="1561"/>
        <end position="1595"/>
    </location>
</feature>
<feature type="compositionally biased region" description="Basic and acidic residues" evidence="1">
    <location>
        <begin position="589"/>
        <end position="602"/>
    </location>
</feature>
<dbReference type="InterPro" id="IPR016641">
    <property type="entry name" value="EGD2/NACA0like"/>
</dbReference>
<dbReference type="GO" id="GO:0005854">
    <property type="term" value="C:nascent polypeptide-associated complex"/>
    <property type="evidence" value="ECO:0007669"/>
    <property type="project" value="InterPro"/>
</dbReference>
<feature type="compositionally biased region" description="Basic and acidic residues" evidence="1">
    <location>
        <begin position="1041"/>
        <end position="1091"/>
    </location>
</feature>
<reference evidence="4" key="1">
    <citation type="submission" date="2017-02" db="UniProtKB">
        <authorList>
            <consortium name="WormBaseParasite"/>
        </authorList>
    </citation>
    <scope>IDENTIFICATION</scope>
</reference>
<feature type="compositionally biased region" description="Basic and acidic residues" evidence="1">
    <location>
        <begin position="1585"/>
        <end position="1595"/>
    </location>
</feature>
<evidence type="ECO:0000256" key="1">
    <source>
        <dbReference type="SAM" id="MobiDB-lite"/>
    </source>
</evidence>
<keyword evidence="3" id="KW-1185">Reference proteome</keyword>
<organism evidence="4">
    <name type="scientific">Anisakis simplex</name>
    <name type="common">Herring worm</name>
    <dbReference type="NCBI Taxonomy" id="6269"/>
    <lineage>
        <taxon>Eukaryota</taxon>
        <taxon>Metazoa</taxon>
        <taxon>Ecdysozoa</taxon>
        <taxon>Nematoda</taxon>
        <taxon>Chromadorea</taxon>
        <taxon>Rhabditida</taxon>
        <taxon>Spirurina</taxon>
        <taxon>Ascaridomorpha</taxon>
        <taxon>Ascaridoidea</taxon>
        <taxon>Anisakidae</taxon>
        <taxon>Anisakis</taxon>
        <taxon>Anisakis simplex complex</taxon>
    </lineage>
</organism>
<protein>
    <submittedName>
        <fullName evidence="4">VWFD domain-containing protein</fullName>
    </submittedName>
</protein>
<name>A0A0M3K7J5_ANISI</name>
<gene>
    <name evidence="2" type="ORF">ASIM_LOCUS16344</name>
</gene>
<feature type="compositionally biased region" description="Basic and acidic residues" evidence="1">
    <location>
        <begin position="1107"/>
        <end position="1121"/>
    </location>
</feature>
<dbReference type="EMBL" id="UYRR01033006">
    <property type="protein sequence ID" value="VDK57502.1"/>
    <property type="molecule type" value="Genomic_DNA"/>
</dbReference>
<feature type="compositionally biased region" description="Basic residues" evidence="1">
    <location>
        <begin position="579"/>
        <end position="588"/>
    </location>
</feature>
<feature type="region of interest" description="Disordered" evidence="1">
    <location>
        <begin position="1006"/>
        <end position="1230"/>
    </location>
</feature>
<feature type="compositionally biased region" description="Basic residues" evidence="1">
    <location>
        <begin position="1575"/>
        <end position="1584"/>
    </location>
</feature>
<feature type="compositionally biased region" description="Basic and acidic residues" evidence="1">
    <location>
        <begin position="1214"/>
        <end position="1223"/>
    </location>
</feature>
<feature type="compositionally biased region" description="Basic and acidic residues" evidence="1">
    <location>
        <begin position="1148"/>
        <end position="1157"/>
    </location>
</feature>
<proteinExistence type="predicted"/>
<feature type="region of interest" description="Disordered" evidence="1">
    <location>
        <begin position="1519"/>
        <end position="1544"/>
    </location>
</feature>
<evidence type="ECO:0000313" key="2">
    <source>
        <dbReference type="EMBL" id="VDK57502.1"/>
    </source>
</evidence>
<feature type="compositionally biased region" description="Basic and acidic residues" evidence="1">
    <location>
        <begin position="1173"/>
        <end position="1207"/>
    </location>
</feature>